<dbReference type="PANTHER" id="PTHR21581">
    <property type="entry name" value="D-ALANYL-D-ALANINE CARBOXYPEPTIDASE"/>
    <property type="match status" value="1"/>
</dbReference>
<evidence type="ECO:0000256" key="10">
    <source>
        <dbReference type="SAM" id="SignalP"/>
    </source>
</evidence>
<proteinExistence type="inferred from homology"/>
<evidence type="ECO:0000256" key="4">
    <source>
        <dbReference type="ARBA" id="ARBA00022960"/>
    </source>
</evidence>
<evidence type="ECO:0000256" key="7">
    <source>
        <dbReference type="PIRSR" id="PIRSR618044-1"/>
    </source>
</evidence>
<evidence type="ECO:0000256" key="1">
    <source>
        <dbReference type="ARBA" id="ARBA00007164"/>
    </source>
</evidence>
<feature type="binding site" evidence="8">
    <location>
        <position position="225"/>
    </location>
    <ligand>
        <name>substrate</name>
    </ligand>
</feature>
<dbReference type="GO" id="GO:0006508">
    <property type="term" value="P:proteolysis"/>
    <property type="evidence" value="ECO:0007669"/>
    <property type="project" value="InterPro"/>
</dbReference>
<sequence>MRRVVFRRGWLCGLCAILLGVLFAMPADAAARRVGINARAAVVMDAESGTLLYSKNADLPLYPASTTKLMTAILLVTHLNPEDPVYVSEEAARQPSVRLGLKPDTTITAEDALHAVLMKSANDVAYAVAQTVGGSQEGFARMMNLKARLIGCTHTNFVTPNGLHEDEHLSTAHDIALILREALRHPRIVAALQTKQYTVAGKTFRNGNRFLYLEAPPFGEVIGGKTGYTSKAMYCLAFAARQDGRVRISVVLGAPRKSLMYRETRRLLEYAQQDARVQLV</sequence>
<feature type="active site" description="Acyl-ester intermediate" evidence="7">
    <location>
        <position position="65"/>
    </location>
</feature>
<feature type="active site" evidence="7">
    <location>
        <position position="120"/>
    </location>
</feature>
<dbReference type="Pfam" id="PF00768">
    <property type="entry name" value="Peptidase_S11"/>
    <property type="match status" value="1"/>
</dbReference>
<dbReference type="STRING" id="392015.SAMN05421543_1247"/>
<dbReference type="PRINTS" id="PR00725">
    <property type="entry name" value="DADACBPTASE1"/>
</dbReference>
<keyword evidence="4" id="KW-0133">Cell shape</keyword>
<dbReference type="Gene3D" id="3.40.710.10">
    <property type="entry name" value="DD-peptidase/beta-lactamase superfamily"/>
    <property type="match status" value="1"/>
</dbReference>
<accession>A0A1I7L384</accession>
<dbReference type="InterPro" id="IPR001967">
    <property type="entry name" value="Peptidase_S11_N"/>
</dbReference>
<dbReference type="GO" id="GO:0071555">
    <property type="term" value="P:cell wall organization"/>
    <property type="evidence" value="ECO:0007669"/>
    <property type="project" value="UniProtKB-KW"/>
</dbReference>
<dbReference type="InterPro" id="IPR018044">
    <property type="entry name" value="Peptidase_S11"/>
</dbReference>
<keyword evidence="6" id="KW-0961">Cell wall biogenesis/degradation</keyword>
<dbReference type="SUPFAM" id="SSF56601">
    <property type="entry name" value="beta-lactamase/transpeptidase-like"/>
    <property type="match status" value="1"/>
</dbReference>
<feature type="signal peptide" evidence="10">
    <location>
        <begin position="1"/>
        <end position="29"/>
    </location>
</feature>
<evidence type="ECO:0000313" key="13">
    <source>
        <dbReference type="Proteomes" id="UP000183508"/>
    </source>
</evidence>
<organism evidence="12 13">
    <name type="scientific">Alicyclobacillus macrosporangiidus</name>
    <dbReference type="NCBI Taxonomy" id="392015"/>
    <lineage>
        <taxon>Bacteria</taxon>
        <taxon>Bacillati</taxon>
        <taxon>Bacillota</taxon>
        <taxon>Bacilli</taxon>
        <taxon>Bacillales</taxon>
        <taxon>Alicyclobacillaceae</taxon>
        <taxon>Alicyclobacillus</taxon>
    </lineage>
</organism>
<evidence type="ECO:0000256" key="2">
    <source>
        <dbReference type="ARBA" id="ARBA00022729"/>
    </source>
</evidence>
<keyword evidence="2 10" id="KW-0732">Signal</keyword>
<keyword evidence="5" id="KW-0573">Peptidoglycan synthesis</keyword>
<evidence type="ECO:0000256" key="8">
    <source>
        <dbReference type="PIRSR" id="PIRSR618044-2"/>
    </source>
</evidence>
<dbReference type="eggNOG" id="COG1686">
    <property type="taxonomic scope" value="Bacteria"/>
</dbReference>
<evidence type="ECO:0000313" key="12">
    <source>
        <dbReference type="EMBL" id="SFV04151.1"/>
    </source>
</evidence>
<dbReference type="PANTHER" id="PTHR21581:SF26">
    <property type="entry name" value="D-ALANYL-D-ALANINE ENDOPEPTIDASE"/>
    <property type="match status" value="1"/>
</dbReference>
<dbReference type="GO" id="GO:0009002">
    <property type="term" value="F:serine-type D-Ala-D-Ala carboxypeptidase activity"/>
    <property type="evidence" value="ECO:0007669"/>
    <property type="project" value="InterPro"/>
</dbReference>
<name>A0A1I7L384_9BACL</name>
<reference evidence="13" key="1">
    <citation type="submission" date="2016-10" db="EMBL/GenBank/DDBJ databases">
        <authorList>
            <person name="Varghese N."/>
        </authorList>
    </citation>
    <scope>NUCLEOTIDE SEQUENCE [LARGE SCALE GENOMIC DNA]</scope>
    <source>
        <strain evidence="13">DSM 17980</strain>
    </source>
</reference>
<dbReference type="Proteomes" id="UP000183508">
    <property type="component" value="Unassembled WGS sequence"/>
</dbReference>
<feature type="chain" id="PRO_5010158948" evidence="10">
    <location>
        <begin position="30"/>
        <end position="280"/>
    </location>
</feature>
<dbReference type="RefSeq" id="WP_074955664.1">
    <property type="nucleotide sequence ID" value="NZ_FPBV01000024.1"/>
</dbReference>
<keyword evidence="3" id="KW-0378">Hydrolase</keyword>
<dbReference type="GO" id="GO:0008360">
    <property type="term" value="P:regulation of cell shape"/>
    <property type="evidence" value="ECO:0007669"/>
    <property type="project" value="UniProtKB-KW"/>
</dbReference>
<evidence type="ECO:0000256" key="5">
    <source>
        <dbReference type="ARBA" id="ARBA00022984"/>
    </source>
</evidence>
<keyword evidence="12" id="KW-0645">Protease</keyword>
<evidence type="ECO:0000259" key="11">
    <source>
        <dbReference type="Pfam" id="PF00768"/>
    </source>
</evidence>
<evidence type="ECO:0000256" key="3">
    <source>
        <dbReference type="ARBA" id="ARBA00022801"/>
    </source>
</evidence>
<gene>
    <name evidence="12" type="ORF">SAMN05421543_1247</name>
</gene>
<feature type="active site" description="Proton acceptor" evidence="7">
    <location>
        <position position="68"/>
    </location>
</feature>
<protein>
    <submittedName>
        <fullName evidence="12">D-alanyl-D-alanine carboxypeptidase/D-alanyl-D-alanine carboxypeptidase (Penicillin-binding protein 5/6)</fullName>
    </submittedName>
</protein>
<dbReference type="EMBL" id="FPBV01000024">
    <property type="protein sequence ID" value="SFV04151.1"/>
    <property type="molecule type" value="Genomic_DNA"/>
</dbReference>
<keyword evidence="12" id="KW-0121">Carboxypeptidase</keyword>
<dbReference type="GO" id="GO:0009252">
    <property type="term" value="P:peptidoglycan biosynthetic process"/>
    <property type="evidence" value="ECO:0007669"/>
    <property type="project" value="UniProtKB-KW"/>
</dbReference>
<evidence type="ECO:0000256" key="9">
    <source>
        <dbReference type="RuleBase" id="RU004016"/>
    </source>
</evidence>
<evidence type="ECO:0000256" key="6">
    <source>
        <dbReference type="ARBA" id="ARBA00023316"/>
    </source>
</evidence>
<dbReference type="AlphaFoldDB" id="A0A1I7L384"/>
<keyword evidence="13" id="KW-1185">Reference proteome</keyword>
<feature type="domain" description="Peptidase S11 D-alanyl-D-alanine carboxypeptidase A N-terminal" evidence="11">
    <location>
        <begin position="33"/>
        <end position="255"/>
    </location>
</feature>
<comment type="similarity">
    <text evidence="1 9">Belongs to the peptidase S11 family.</text>
</comment>
<dbReference type="InterPro" id="IPR012338">
    <property type="entry name" value="Beta-lactam/transpept-like"/>
</dbReference>
<dbReference type="OrthoDB" id="9791132at2"/>